<protein>
    <submittedName>
        <fullName evidence="1">DNA polymerase III subunit chi</fullName>
    </submittedName>
</protein>
<dbReference type="Pfam" id="PF04364">
    <property type="entry name" value="DNA_pol3_chi"/>
    <property type="match status" value="1"/>
</dbReference>
<dbReference type="GO" id="GO:0032298">
    <property type="term" value="P:positive regulation of DNA-templated DNA replication initiation"/>
    <property type="evidence" value="ECO:0007669"/>
    <property type="project" value="TreeGrafter"/>
</dbReference>
<name>A0A0B3BVY4_9PSED</name>
<dbReference type="GO" id="GO:0006260">
    <property type="term" value="P:DNA replication"/>
    <property type="evidence" value="ECO:0007669"/>
    <property type="project" value="InterPro"/>
</dbReference>
<comment type="caution">
    <text evidence="1">The sequence shown here is derived from an EMBL/GenBank/DDBJ whole genome shotgun (WGS) entry which is preliminary data.</text>
</comment>
<dbReference type="SUPFAM" id="SSF102400">
    <property type="entry name" value="DNA polymerase III chi subunit"/>
    <property type="match status" value="1"/>
</dbReference>
<evidence type="ECO:0000313" key="1">
    <source>
        <dbReference type="EMBL" id="KHO65186.1"/>
    </source>
</evidence>
<dbReference type="RefSeq" id="WP_039606483.1">
    <property type="nucleotide sequence ID" value="NZ_FMUP01000006.1"/>
</dbReference>
<sequence length="139" mass="15826">MPRVEFYVLPDSDPRQRLKVACQLAGKAWRAGLTVFIRGADEADCEALDNLLWSYRSASFIPHNRHEDGADAPVVIGVDQQPAHAQGLLINLHPDLPADPERYSRVIEIVNQAPELLTICREHFRQYRQRGYAPQRVEL</sequence>
<accession>A0A0B3BVY4</accession>
<dbReference type="Proteomes" id="UP000030980">
    <property type="component" value="Unassembled WGS sequence"/>
</dbReference>
<organism evidence="1 2">
    <name type="scientific">Pseudomonas flexibilis</name>
    <dbReference type="NCBI Taxonomy" id="706570"/>
    <lineage>
        <taxon>Bacteria</taxon>
        <taxon>Pseudomonadati</taxon>
        <taxon>Pseudomonadota</taxon>
        <taxon>Gammaproteobacteria</taxon>
        <taxon>Pseudomonadales</taxon>
        <taxon>Pseudomonadaceae</taxon>
        <taxon>Pseudomonas</taxon>
    </lineage>
</organism>
<dbReference type="PANTHER" id="PTHR38767">
    <property type="entry name" value="DNA POLYMERASE III SUBUNIT CHI"/>
    <property type="match status" value="1"/>
</dbReference>
<dbReference type="EMBL" id="JTAK01000003">
    <property type="protein sequence ID" value="KHO65186.1"/>
    <property type="molecule type" value="Genomic_DNA"/>
</dbReference>
<dbReference type="Gene3D" id="3.40.50.10110">
    <property type="entry name" value="DNA polymerase III subunit chi"/>
    <property type="match status" value="1"/>
</dbReference>
<dbReference type="GO" id="GO:0003677">
    <property type="term" value="F:DNA binding"/>
    <property type="evidence" value="ECO:0007669"/>
    <property type="project" value="InterPro"/>
</dbReference>
<dbReference type="InterPro" id="IPR007459">
    <property type="entry name" value="DNA_pol3_chi"/>
</dbReference>
<dbReference type="STRING" id="706570.PT85_09175"/>
<gene>
    <name evidence="1" type="ORF">PT85_09175</name>
</gene>
<dbReference type="OrthoDB" id="5297568at2"/>
<reference evidence="1 2" key="1">
    <citation type="submission" date="2014-11" db="EMBL/GenBank/DDBJ databases">
        <title>Genome sequence of Pseudomonas tuomuerensis JCM 14085.</title>
        <authorList>
            <person name="Shin S.-K."/>
            <person name="Yi H."/>
        </authorList>
    </citation>
    <scope>NUCLEOTIDE SEQUENCE [LARGE SCALE GENOMIC DNA]</scope>
    <source>
        <strain evidence="1 2">JCM 14085</strain>
    </source>
</reference>
<dbReference type="GO" id="GO:0003887">
    <property type="term" value="F:DNA-directed DNA polymerase activity"/>
    <property type="evidence" value="ECO:0007669"/>
    <property type="project" value="InterPro"/>
</dbReference>
<evidence type="ECO:0000313" key="2">
    <source>
        <dbReference type="Proteomes" id="UP000030980"/>
    </source>
</evidence>
<dbReference type="InterPro" id="IPR036768">
    <property type="entry name" value="PolIII_chi_sf"/>
</dbReference>
<dbReference type="PANTHER" id="PTHR38767:SF1">
    <property type="entry name" value="DNA POLYMERASE III SUBUNIT CHI"/>
    <property type="match status" value="1"/>
</dbReference>
<proteinExistence type="predicted"/>
<dbReference type="AlphaFoldDB" id="A0A0B3BVY4"/>
<keyword evidence="2" id="KW-1185">Reference proteome</keyword>